<feature type="non-terminal residue" evidence="2">
    <location>
        <position position="285"/>
    </location>
</feature>
<sequence>MRSACGRRIFARQCAPLRNGGGHALLRARSSVRRPCPPRPTHLPIGPTVKAVKGGRARFRQASFALGCARRGAPLPARAAAFSRRTRPGRDPRAFHRLPLQPRPPAASLSPPSNDVENWNGGRRVRPAIRPPTITSRLQRQRDGCAPCSASADVLARLRPSARALNASTERAMSLEARKSRFRPATLGADLSGLPENDLAAVRKLVEAVNCTYVKCVPKRFQTSWFDGFIALDLSIVTPNFAVAQAWSGNEKLYASLQKDKKRNAEVLEFYDMMKGPWDRIKENE</sequence>
<reference evidence="2 3" key="1">
    <citation type="journal article" name="Sci. Rep.">
        <title>Genome-scale phylogenetic analyses confirm Olpidium as the closest living zoosporic fungus to the non-flagellated, terrestrial fungi.</title>
        <authorList>
            <person name="Chang Y."/>
            <person name="Rochon D."/>
            <person name="Sekimoto S."/>
            <person name="Wang Y."/>
            <person name="Chovatia M."/>
            <person name="Sandor L."/>
            <person name="Salamov A."/>
            <person name="Grigoriev I.V."/>
            <person name="Stajich J.E."/>
            <person name="Spatafora J.W."/>
        </authorList>
    </citation>
    <scope>NUCLEOTIDE SEQUENCE [LARGE SCALE GENOMIC DNA]</scope>
    <source>
        <strain evidence="2">S191</strain>
    </source>
</reference>
<accession>A0A8H7ZMD5</accession>
<evidence type="ECO:0000313" key="2">
    <source>
        <dbReference type="EMBL" id="KAG5455746.1"/>
    </source>
</evidence>
<keyword evidence="3" id="KW-1185">Reference proteome</keyword>
<dbReference type="OrthoDB" id="510307at2759"/>
<proteinExistence type="predicted"/>
<dbReference type="AlphaFoldDB" id="A0A8H7ZMD5"/>
<organism evidence="2 3">
    <name type="scientific">Olpidium bornovanus</name>
    <dbReference type="NCBI Taxonomy" id="278681"/>
    <lineage>
        <taxon>Eukaryota</taxon>
        <taxon>Fungi</taxon>
        <taxon>Fungi incertae sedis</taxon>
        <taxon>Olpidiomycota</taxon>
        <taxon>Olpidiomycotina</taxon>
        <taxon>Olpidiomycetes</taxon>
        <taxon>Olpidiales</taxon>
        <taxon>Olpidiaceae</taxon>
        <taxon>Olpidium</taxon>
    </lineage>
</organism>
<feature type="region of interest" description="Disordered" evidence="1">
    <location>
        <begin position="82"/>
        <end position="128"/>
    </location>
</feature>
<protein>
    <submittedName>
        <fullName evidence="2">Uncharacterized protein</fullName>
    </submittedName>
</protein>
<gene>
    <name evidence="2" type="ORF">BJ554DRAFT_4730</name>
</gene>
<dbReference type="Proteomes" id="UP000673691">
    <property type="component" value="Unassembled WGS sequence"/>
</dbReference>
<comment type="caution">
    <text evidence="2">The sequence shown here is derived from an EMBL/GenBank/DDBJ whole genome shotgun (WGS) entry which is preliminary data.</text>
</comment>
<name>A0A8H7ZMD5_9FUNG</name>
<dbReference type="EMBL" id="JAEFCI010012859">
    <property type="protein sequence ID" value="KAG5455746.1"/>
    <property type="molecule type" value="Genomic_DNA"/>
</dbReference>
<evidence type="ECO:0000313" key="3">
    <source>
        <dbReference type="Proteomes" id="UP000673691"/>
    </source>
</evidence>
<evidence type="ECO:0000256" key="1">
    <source>
        <dbReference type="SAM" id="MobiDB-lite"/>
    </source>
</evidence>